<feature type="compositionally biased region" description="Polar residues" evidence="1">
    <location>
        <begin position="53"/>
        <end position="82"/>
    </location>
</feature>
<protein>
    <submittedName>
        <fullName evidence="2">Uncharacterized protein</fullName>
    </submittedName>
</protein>
<gene>
    <name evidence="2" type="ORF">DPMN_079097</name>
</gene>
<dbReference type="EMBL" id="JAIWYP010000015">
    <property type="protein sequence ID" value="KAH3704042.1"/>
    <property type="molecule type" value="Genomic_DNA"/>
</dbReference>
<dbReference type="Proteomes" id="UP000828390">
    <property type="component" value="Unassembled WGS sequence"/>
</dbReference>
<name>A0A9D4BSP9_DREPO</name>
<organism evidence="2 3">
    <name type="scientific">Dreissena polymorpha</name>
    <name type="common">Zebra mussel</name>
    <name type="synonym">Mytilus polymorpha</name>
    <dbReference type="NCBI Taxonomy" id="45954"/>
    <lineage>
        <taxon>Eukaryota</taxon>
        <taxon>Metazoa</taxon>
        <taxon>Spiralia</taxon>
        <taxon>Lophotrochozoa</taxon>
        <taxon>Mollusca</taxon>
        <taxon>Bivalvia</taxon>
        <taxon>Autobranchia</taxon>
        <taxon>Heteroconchia</taxon>
        <taxon>Euheterodonta</taxon>
        <taxon>Imparidentia</taxon>
        <taxon>Neoheterodontei</taxon>
        <taxon>Myida</taxon>
        <taxon>Dreissenoidea</taxon>
        <taxon>Dreissenidae</taxon>
        <taxon>Dreissena</taxon>
    </lineage>
</organism>
<proteinExistence type="predicted"/>
<comment type="caution">
    <text evidence="2">The sequence shown here is derived from an EMBL/GenBank/DDBJ whole genome shotgun (WGS) entry which is preliminary data.</text>
</comment>
<accession>A0A9D4BSP9</accession>
<keyword evidence="3" id="KW-1185">Reference proteome</keyword>
<sequence length="214" mass="24244">MRLRDSVRRCRDRLGASRRHPDSLLRCKCLLGTCKRFSVCDAVRKSPRPASHPQETSRQSSTVPGPSKQLQETSRRCQNSPRPSGHLQENPITAFYGAKTVWSPAGYSKTVCDGANACRGLSEVFDGARQSLRPDRHLQETPRQSATVLRRCKNTYRRFPDCLRWCQTVSQTGGAHARDSHTFCDVLRPSRQLKETPRQSVTVPDSLSLRRRLL</sequence>
<reference evidence="2" key="1">
    <citation type="journal article" date="2019" name="bioRxiv">
        <title>The Genome of the Zebra Mussel, Dreissena polymorpha: A Resource for Invasive Species Research.</title>
        <authorList>
            <person name="McCartney M.A."/>
            <person name="Auch B."/>
            <person name="Kono T."/>
            <person name="Mallez S."/>
            <person name="Zhang Y."/>
            <person name="Obille A."/>
            <person name="Becker A."/>
            <person name="Abrahante J.E."/>
            <person name="Garbe J."/>
            <person name="Badalamenti J.P."/>
            <person name="Herman A."/>
            <person name="Mangelson H."/>
            <person name="Liachko I."/>
            <person name="Sullivan S."/>
            <person name="Sone E.D."/>
            <person name="Koren S."/>
            <person name="Silverstein K.A.T."/>
            <person name="Beckman K.B."/>
            <person name="Gohl D.M."/>
        </authorList>
    </citation>
    <scope>NUCLEOTIDE SEQUENCE</scope>
    <source>
        <strain evidence="2">Duluth1</strain>
        <tissue evidence="2">Whole animal</tissue>
    </source>
</reference>
<evidence type="ECO:0000313" key="3">
    <source>
        <dbReference type="Proteomes" id="UP000828390"/>
    </source>
</evidence>
<evidence type="ECO:0000313" key="2">
    <source>
        <dbReference type="EMBL" id="KAH3704042.1"/>
    </source>
</evidence>
<evidence type="ECO:0000256" key="1">
    <source>
        <dbReference type="SAM" id="MobiDB-lite"/>
    </source>
</evidence>
<feature type="region of interest" description="Disordered" evidence="1">
    <location>
        <begin position="45"/>
        <end position="90"/>
    </location>
</feature>
<dbReference type="AlphaFoldDB" id="A0A9D4BSP9"/>
<reference evidence="2" key="2">
    <citation type="submission" date="2020-11" db="EMBL/GenBank/DDBJ databases">
        <authorList>
            <person name="McCartney M.A."/>
            <person name="Auch B."/>
            <person name="Kono T."/>
            <person name="Mallez S."/>
            <person name="Becker A."/>
            <person name="Gohl D.M."/>
            <person name="Silverstein K.A.T."/>
            <person name="Koren S."/>
            <person name="Bechman K.B."/>
            <person name="Herman A."/>
            <person name="Abrahante J.E."/>
            <person name="Garbe J."/>
        </authorList>
    </citation>
    <scope>NUCLEOTIDE SEQUENCE</scope>
    <source>
        <strain evidence="2">Duluth1</strain>
        <tissue evidence="2">Whole animal</tissue>
    </source>
</reference>